<dbReference type="Gene3D" id="3.50.50.60">
    <property type="entry name" value="FAD/NAD(P)-binding domain"/>
    <property type="match status" value="1"/>
</dbReference>
<dbReference type="GO" id="GO:0016709">
    <property type="term" value="F:oxidoreductase activity, acting on paired donors, with incorporation or reduction of molecular oxygen, NAD(P)H as one donor, and incorporation of one atom of oxygen"/>
    <property type="evidence" value="ECO:0007669"/>
    <property type="project" value="UniProtKB-ARBA"/>
</dbReference>
<keyword evidence="5" id="KW-0503">Monooxygenase</keyword>
<dbReference type="RefSeq" id="WP_225325908.1">
    <property type="nucleotide sequence ID" value="NZ_JAEKMV010000080.1"/>
</dbReference>
<dbReference type="InterPro" id="IPR050641">
    <property type="entry name" value="RIFMO-like"/>
</dbReference>
<protein>
    <submittedName>
        <fullName evidence="5">FAD-dependent monooxygenase</fullName>
    </submittedName>
</protein>
<dbReference type="PANTHER" id="PTHR43004">
    <property type="entry name" value="TRK SYSTEM POTASSIUM UPTAKE PROTEIN"/>
    <property type="match status" value="1"/>
</dbReference>
<dbReference type="Proteomes" id="UP001187143">
    <property type="component" value="Unassembled WGS sequence"/>
</dbReference>
<dbReference type="Gene3D" id="3.40.30.120">
    <property type="match status" value="1"/>
</dbReference>
<dbReference type="Gene3D" id="3.30.9.10">
    <property type="entry name" value="D-Amino Acid Oxidase, subunit A, domain 2"/>
    <property type="match status" value="1"/>
</dbReference>
<dbReference type="PRINTS" id="PR00420">
    <property type="entry name" value="RNGMNOXGNASE"/>
</dbReference>
<name>A0AAE4RGF8_MYCIT</name>
<evidence type="ECO:0000256" key="1">
    <source>
        <dbReference type="ARBA" id="ARBA00001974"/>
    </source>
</evidence>
<dbReference type="AlphaFoldDB" id="A0AAE4RGF8"/>
<evidence type="ECO:0000259" key="4">
    <source>
        <dbReference type="Pfam" id="PF01494"/>
    </source>
</evidence>
<sequence length="520" mass="55775">MASRVPVLIVGAGAAGLATSALLAKYGVRSMLIEKRREVFIYPKARNLSFRSLEILRGLGLSDQVHAVADGVSGMVVKPTLNSVYQAPAMDIDAIFAPFVGLSPEPPAQYCPQSKLEPMLLADTRRRGSEVRYGTELVSLEQDDAGVTVVVRERDSRSTETVRARYVVAADGVHSPIRQELGVTTSGYGALPIFVVFVYFQAPWRQFVPDLLDGDGVQVKNPDVDGIFLVAQGDLGMFITTYLPGEGETAEQFTAERCVELLTKAIGEPIDIDVIEIAPWQPYERVADQFACGRVFFVGDAAHTMPPFKAGGANTAIQSADNLAWKLAAVVNGVADPALLSTYHAERHPVGRFNARQSLTGPTLALIRLDDDRPQLPPDEEAPMFALVAGYQYHSTAVISGAPAPADPGAVSLVDELRGQPGTRVPHVWVRDGVSTLDLLGPGFTVLATDERWCAAAASVSLAAHRIDSHEWATITGLAPDGALLVRPDGFVGLRAETLPADPEGELRRALSTILGRPRA</sequence>
<organism evidence="5 6">
    <name type="scientific">Mycobacterium intracellulare</name>
    <dbReference type="NCBI Taxonomy" id="1767"/>
    <lineage>
        <taxon>Bacteria</taxon>
        <taxon>Bacillati</taxon>
        <taxon>Actinomycetota</taxon>
        <taxon>Actinomycetes</taxon>
        <taxon>Mycobacteriales</taxon>
        <taxon>Mycobacteriaceae</taxon>
        <taxon>Mycobacterium</taxon>
        <taxon>Mycobacterium avium complex (MAC)</taxon>
    </lineage>
</organism>
<keyword evidence="5" id="KW-0560">Oxidoreductase</keyword>
<dbReference type="EMBL" id="JAWLLD010000016">
    <property type="protein sequence ID" value="MDV7013748.1"/>
    <property type="molecule type" value="Genomic_DNA"/>
</dbReference>
<evidence type="ECO:0000256" key="3">
    <source>
        <dbReference type="ARBA" id="ARBA00022827"/>
    </source>
</evidence>
<dbReference type="PANTHER" id="PTHR43004:SF19">
    <property type="entry name" value="BINDING MONOOXYGENASE, PUTATIVE (JCVI)-RELATED"/>
    <property type="match status" value="1"/>
</dbReference>
<evidence type="ECO:0000313" key="6">
    <source>
        <dbReference type="Proteomes" id="UP001187143"/>
    </source>
</evidence>
<proteinExistence type="predicted"/>
<dbReference type="Pfam" id="PF01494">
    <property type="entry name" value="FAD_binding_3"/>
    <property type="match status" value="1"/>
</dbReference>
<evidence type="ECO:0000313" key="5">
    <source>
        <dbReference type="EMBL" id="MDV7013748.1"/>
    </source>
</evidence>
<feature type="domain" description="FAD-binding" evidence="4">
    <location>
        <begin position="5"/>
        <end position="354"/>
    </location>
</feature>
<dbReference type="InterPro" id="IPR002938">
    <property type="entry name" value="FAD-bd"/>
</dbReference>
<accession>A0AAE4RGF8</accession>
<reference evidence="5" key="1">
    <citation type="submission" date="2023-10" db="EMBL/GenBank/DDBJ databases">
        <title>Characterization and genome sequence of Mycobacterium intracellulare ABSURDO, a novel pathogenic isolate with three colony morphotypes that vary in growth and acid-fastness.</title>
        <authorList>
            <person name="Jude B.A."/>
            <person name="Robinson R.T."/>
        </authorList>
    </citation>
    <scope>NUCLEOTIDE SEQUENCE</scope>
    <source>
        <strain evidence="5">ABSURDO Component B</strain>
    </source>
</reference>
<evidence type="ECO:0000256" key="2">
    <source>
        <dbReference type="ARBA" id="ARBA00022630"/>
    </source>
</evidence>
<dbReference type="GO" id="GO:0071949">
    <property type="term" value="F:FAD binding"/>
    <property type="evidence" value="ECO:0007669"/>
    <property type="project" value="InterPro"/>
</dbReference>
<gene>
    <name evidence="5" type="ORF">R4F53_15790</name>
</gene>
<keyword evidence="2" id="KW-0285">Flavoprotein</keyword>
<keyword evidence="3" id="KW-0274">FAD</keyword>
<dbReference type="InterPro" id="IPR036188">
    <property type="entry name" value="FAD/NAD-bd_sf"/>
</dbReference>
<dbReference type="Pfam" id="PF21274">
    <property type="entry name" value="Rng_hyd_C"/>
    <property type="match status" value="1"/>
</dbReference>
<comment type="cofactor">
    <cofactor evidence="1">
        <name>FAD</name>
        <dbReference type="ChEBI" id="CHEBI:57692"/>
    </cofactor>
</comment>
<dbReference type="SUPFAM" id="SSF51905">
    <property type="entry name" value="FAD/NAD(P)-binding domain"/>
    <property type="match status" value="1"/>
</dbReference>
<comment type="caution">
    <text evidence="5">The sequence shown here is derived from an EMBL/GenBank/DDBJ whole genome shotgun (WGS) entry which is preliminary data.</text>
</comment>